<evidence type="ECO:0000256" key="2">
    <source>
        <dbReference type="ARBA" id="ARBA00022723"/>
    </source>
</evidence>
<proteinExistence type="predicted"/>
<keyword evidence="13" id="KW-1185">Reference proteome</keyword>
<dbReference type="PANTHER" id="PTHR47936">
    <property type="entry name" value="PPR_LONG DOMAIN-CONTAINING PROTEIN"/>
    <property type="match status" value="1"/>
</dbReference>
<dbReference type="Gene3D" id="3.30.420.10">
    <property type="entry name" value="Ribonuclease H-like superfamily/Ribonuclease H"/>
    <property type="match status" value="1"/>
</dbReference>
<dbReference type="InterPro" id="IPR036397">
    <property type="entry name" value="RNaseH_sf"/>
</dbReference>
<feature type="region of interest" description="Disordered" evidence="10">
    <location>
        <begin position="2164"/>
        <end position="2211"/>
    </location>
</feature>
<comment type="caution">
    <text evidence="12">The sequence shown here is derived from an EMBL/GenBank/DDBJ whole genome shotgun (WGS) entry which is preliminary data.</text>
</comment>
<keyword evidence="4" id="KW-0256">Endoplasmic reticulum</keyword>
<dbReference type="Gene3D" id="2.60.120.620">
    <property type="entry name" value="q2cbj1_9rhob like domain"/>
    <property type="match status" value="1"/>
</dbReference>
<dbReference type="Gene3D" id="3.60.10.10">
    <property type="entry name" value="Endonuclease/exonuclease/phosphatase"/>
    <property type="match status" value="1"/>
</dbReference>
<dbReference type="SUPFAM" id="SSF56219">
    <property type="entry name" value="DNase I-like"/>
    <property type="match status" value="1"/>
</dbReference>
<organism evidence="12 13">
    <name type="scientific">Durusdinium trenchii</name>
    <dbReference type="NCBI Taxonomy" id="1381693"/>
    <lineage>
        <taxon>Eukaryota</taxon>
        <taxon>Sar</taxon>
        <taxon>Alveolata</taxon>
        <taxon>Dinophyceae</taxon>
        <taxon>Suessiales</taxon>
        <taxon>Symbiodiniaceae</taxon>
        <taxon>Durusdinium</taxon>
    </lineage>
</organism>
<dbReference type="Pfam" id="PF03372">
    <property type="entry name" value="Exo_endo_phos"/>
    <property type="match status" value="1"/>
</dbReference>
<dbReference type="InterPro" id="IPR002885">
    <property type="entry name" value="PPR_rpt"/>
</dbReference>
<dbReference type="InterPro" id="IPR011990">
    <property type="entry name" value="TPR-like_helical_dom_sf"/>
</dbReference>
<protein>
    <submittedName>
        <fullName evidence="12">Chloroplastic (Protein PLASTID TRANSCRIPTIONALLY ACTIVE 2)</fullName>
    </submittedName>
</protein>
<feature type="compositionally biased region" description="Acidic residues" evidence="10">
    <location>
        <begin position="1251"/>
        <end position="1261"/>
    </location>
</feature>
<feature type="region of interest" description="Disordered" evidence="10">
    <location>
        <begin position="937"/>
        <end position="975"/>
    </location>
</feature>
<dbReference type="Proteomes" id="UP001642464">
    <property type="component" value="Unassembled WGS sequence"/>
</dbReference>
<dbReference type="Pfam" id="PF13812">
    <property type="entry name" value="PPR_3"/>
    <property type="match status" value="2"/>
</dbReference>
<comment type="cofactor">
    <cofactor evidence="1">
        <name>L-ascorbate</name>
        <dbReference type="ChEBI" id="CHEBI:38290"/>
    </cofactor>
</comment>
<feature type="region of interest" description="Disordered" evidence="10">
    <location>
        <begin position="1236"/>
        <end position="1261"/>
    </location>
</feature>
<dbReference type="InterPro" id="IPR005135">
    <property type="entry name" value="Endo/exonuclease/phosphatase"/>
</dbReference>
<evidence type="ECO:0000256" key="4">
    <source>
        <dbReference type="ARBA" id="ARBA00022824"/>
    </source>
</evidence>
<feature type="region of interest" description="Disordered" evidence="10">
    <location>
        <begin position="1152"/>
        <end position="1205"/>
    </location>
</feature>
<feature type="compositionally biased region" description="Basic and acidic residues" evidence="10">
    <location>
        <begin position="1672"/>
        <end position="1689"/>
    </location>
</feature>
<keyword evidence="3" id="KW-0677">Repeat</keyword>
<evidence type="ECO:0000256" key="3">
    <source>
        <dbReference type="ARBA" id="ARBA00022737"/>
    </source>
</evidence>
<dbReference type="PROSITE" id="PS51375">
    <property type="entry name" value="PPR"/>
    <property type="match status" value="2"/>
</dbReference>
<dbReference type="InterPro" id="IPR006620">
    <property type="entry name" value="Pro_4_hyd_alph"/>
</dbReference>
<feature type="region of interest" description="Disordered" evidence="10">
    <location>
        <begin position="816"/>
        <end position="909"/>
    </location>
</feature>
<feature type="repeat" description="PPR" evidence="9">
    <location>
        <begin position="278"/>
        <end position="312"/>
    </location>
</feature>
<dbReference type="EMBL" id="CAXAMM010036113">
    <property type="protein sequence ID" value="CAK9075313.1"/>
    <property type="molecule type" value="Genomic_DNA"/>
</dbReference>
<dbReference type="SUPFAM" id="SSF53098">
    <property type="entry name" value="Ribonuclease H-like"/>
    <property type="match status" value="1"/>
</dbReference>
<feature type="region of interest" description="Disordered" evidence="10">
    <location>
        <begin position="2550"/>
        <end position="2574"/>
    </location>
</feature>
<feature type="compositionally biased region" description="Low complexity" evidence="10">
    <location>
        <begin position="1166"/>
        <end position="1192"/>
    </location>
</feature>
<keyword evidence="7" id="KW-0408">Iron</keyword>
<dbReference type="InterPro" id="IPR036691">
    <property type="entry name" value="Endo/exonu/phosph_ase_sf"/>
</dbReference>
<dbReference type="InterPro" id="IPR012337">
    <property type="entry name" value="RNaseH-like_sf"/>
</dbReference>
<evidence type="ECO:0000256" key="8">
    <source>
        <dbReference type="ARBA" id="ARBA00023180"/>
    </source>
</evidence>
<sequence>MRRTNDGCATNFGTPGSRTRLCRSARFAAAVDKVSLLRLLQNPATPTGSLPHLVSETLAEELRGAKEVTVLLASFARRSLWRAAAALLLKADAVVDVPALGAAVRAFEKSGHWQLALALIEEFSGICSRRLRPDGGVFGSVFLACGAASQWRTACEMLEQLLRRKDEALQAWPVVEWQRVGTAALTACGRSREWRRGSQLLQMLQQKGLELSAVPFNAAMRYRNGKLGWEGNLVAIEELKSDHMTLNTLVQSCGERLAWQAAISVVKAASPWLDVSPDSMSFNTAISACARAHEWQQSFALLFEMEALRISPTVVSFNAAITAAADWEVWRGTLRSFSSSTGYGFVHNEELQRHYGRDVYVQQSQLPESILCGARVIFTWTLNQRGQPQCKQLWPEDTTEADQMAMFQLLPLLFDFETCSVDTGEATTRLLSWNILAPGYCNGHYFKDVHPDALRWSRRAVQIKALLWSYCPEIVCLQEVELHRPLEELGLSEYQTAQAQRPPGPHGLRLDGCLVAWRSERFQLLRQQAISFDDWLPPSQHSGHVALLLELRAASTASTARTAGRAAAPLLVATTHLACGEELEEQRVAQAKILLEAIDQFHAEQVVLCGDLNCTPNSRTHQVLAECYYSACQDLEALQGDDAPCTATNASVRAGEGFAERCVAALAAALAAAAALSSGCHGLCAGADVDAWGALAIGRAVERSRNMNSLAVERSELIQMIGTGASSSVHSLPNGWTHAELAELEETLAADETTDDPGAWTSNPRPWRCLRCHSSHWTSLGNDTYACQVCDSREFYDSSEPRRHQTSDGVWMYVPAVRSDGSPNEDPPPFASRRQSEDQRAADPAREAGESENPTHDPSVDTSVDYVWPQGLGSELSAASSRRQRRRNRSTAQEVPSNPSPSGVPLPAMLPIEARGKGVGKSSDDSELLKVMKQLLEERKNDKSSQSSWDTRKGPSPGRKWKGGTPPNPPKWNYSSSDLRAFSKFERRVNVWRLQVQNQLTGAEAGLMLFSSLTGEAEAESEHMELSRVNDKNGVDYILSCLKGPLEQKVLYQKRALLANYEVVARTANETIRQYINRYKRIERDLQAVGIQTGAMYDSESRGNRILERCKLEPSLARLVLIGAHNSLDFDAIVESLQLQFPDFKTTPAVFHQHQPPWKQPQSFKSSGKSYSSTSASTTTSSSSTVPSSASAYNRSKGKGGYPPRKVFQAEHETVHEAENEDELATADMAAEDEEFFEPEENPDASPSVDPDPDQEDDDDLGASLSELASVLTVTSNKLKAATLGRKFTGRKSIQERKRTSSCSACGAIGHWAGDTECPVSAKGPGKGGKGKSKTATGGTQSSTSSSTFPKKTFVVTYGDEQQQDPQDPFYTFPANLMVDVPDAPFVYVTETIDLAGYMVLDTACQRSCAGSRWMGTHMKLLGNHGLQHHQVPCDDRFQFGAGACQQAATRCDFPAAFISQETQGIVLGASVLDVNIPFLASRILMEQLGCVIDMHQGILHFAVVGIRVPLKRKHGHLVACITAFPPRVSHMSCWSDLQDDRFWHEPSPELVVHPEALAVSDVVSTTAFIYAGQSVDETATHMAGALEDLSPPFVPVGVQCHQVHAQAGAPRNPSKDMAQQHGFARAAGEASCTDAEDHGVTEGLHIALTPRAASPSARDAIKGSSGTKSSELGRLHETHDPRPDDERLPGIGVHPRGVREHHGMLRGKGADLRQSGSVPLRSGELGLEGMMDSDHDYWEKGKNKLTRHHNMPRLLLYNLHHQDCPIPKHLLWSECRAEVQYEDGTFETVQYDWRSHQETQLKMPWTGRTVFTIQNSNNQSTGLLSSAARRALRGKLRELHRVYKIEYDLVSQSKDDDHLLEHFKKSRDTRSKVDILETFAGQANISRRSGQFGLSAAAPIDYATGWDLQKTAHQQEVEWQLDQLKPLILIQGIDCRDWCVLQDNTNYVRRKILLLMRRAKARRLLKKVCQWCRKQVDEGRMFLLENPTTSRIWFEPVMISLLNLPGARKPTLSQHYPPEMVAEILKGVQEEVHHRHPDRQHQPRTFFTTFMVTAIDQWAEALQMADSTFQVTRYKSFTLPTSDPLFLKALELSQWKHVRVQIAAQPITWRFPWHVPHTHRAAVLRYTDGQVDVIEEDLQELRHPKARFKKPVDVGIFMFGQAQQAEPHESHPPEAKRLRPNQDDTATPQASDRPDDNPRSIMPNPSEDSLKISAEIKNSLRRMHKNLAHPRPAELQRLLAMNGISDQRIHTAVESMSCDTCNRTKGSKPYDPRVICEVTHLHLGFLLQNRSPEEITRCFTLGWARAFGFPLRIRTDPDGSFRAAFEAAMDEAGVYMDYVPAEAHNKIGLIERHNATYRSLMERVIEQQAVVGSDQMDFTTAAAAHAKNSCTWSAGRPPYVAAFGRIPRQGMELLSDPHGLVTGQTRAQAQQLADTLRVEAQQQIAALSVDSTFRRALLRNTAPTEQDIPEVGSIVAYWRWTARSGKKRGGYKLARLLGRDPDGKSMWVQAGTNTVRVAPHQLRVARGFENWNPDYQQIKALRQASHNLDDNNIQDDTVPAPPEQLDDPDQPLGNDDHELIPEVSEPALPLLVPQASRTNQQAEHTEEAVQTDPYLQQQSSAPQVEYHLNVHSPTYKQTIIHPQAQPSTPFGMTPEQWMQPAVNVPVRKQHRSRTPGPQASEAEVIDVDGLSDKTPPLQQDHLAHVVPSTPPDLALDARQTSKRSSAEMEQPIPVQAPRASADFAALLTKHVRQQRIGNSTYILHGYQNMAKAANTTGTGLHVWARLDTASHCLQTTHFAGPPKGSIQHRRVLTHPHGKVVWDAPYDSDQDGRAILPERTNLITELWHEPYAAHLSSLETTPDGVQFRDHYHDGSEHVKMPYACHYAFQAYRAAPGYTGTGESSDSEASADDMTAGHQDTTKTLTRQEQKALDKEVPWQAILEMNQEDIDKYVDSAKAEETSWQQFHSVIPLTTQEAKGQGPLKAKTRVVALGHLDPDLKELCRESATPTRQSEYMLYAIFIAGHNNMFLDGRDKWQLWCGDIKTAFLQGTPDPRRLPLYMLPPQDGVTKLAGTFRSPLYKIVGNIYGLASSASQHGNLVLIADPKITDTTGTGLLIDWKSSRSSRVCRSTLSAEASACDTGIDRAAFLSFLLSEMIFCCPSFKLTRTLRIIGVTDCRSLYDVLVSENPRTEDKRTIVVIRAIQQYLQRPDVHWVPTRLQWADSLTKLSDKLVTTFMQWLEKPWIQLRETASGCSFHEINGSYPGLELVRSSPQIYLVHDFFTSHECHRLIRKAQESQCLVPAGVYGPGGLQRSSRRTSHQCLCPQAEAPTLLQKIVDLLRCKPRELEACQIIRYQEGELFAAHGDFSTDGTRSSAGFIDGCRRATLFVYLNDVPRGGVTEFPNASPALSITPREGLAVIHFPASLENLSDAHRTRHASRPAIDEKWLFATWLWSGERSADVEALQRIGRGYTHAWPESYDQLSADVALQLLQMIQSRRLAPDLLSFNSAMSSCRLAWTVVLQLLKTLQTEGLRPDVVSFNAALAAVASSGELRDWERALALLDTLHASGNAPDLISFNTAVESCGGAKRWDVALGHVEELLKAGLEPDLNTATAVARVCGHAGEWQRVFAFWQMTSVEPDGKLYGTLFLACEKGLQWQLAVQLFEEMRHSNALDSFTSPLVAPQAIRACATQNSWDLALWVLAECSQHGDPGPSAFLAAVDAVEAAGGASVELFEELCRRAAQSSIFA</sequence>
<evidence type="ECO:0000256" key="6">
    <source>
        <dbReference type="ARBA" id="ARBA00023002"/>
    </source>
</evidence>
<gene>
    <name evidence="12" type="ORF">SCF082_LOCUS36519</name>
</gene>
<evidence type="ECO:0000313" key="13">
    <source>
        <dbReference type="Proteomes" id="UP001642464"/>
    </source>
</evidence>
<feature type="repeat" description="PPR" evidence="9">
    <location>
        <begin position="3574"/>
        <end position="3608"/>
    </location>
</feature>
<reference evidence="12 13" key="1">
    <citation type="submission" date="2024-02" db="EMBL/GenBank/DDBJ databases">
        <authorList>
            <person name="Chen Y."/>
            <person name="Shah S."/>
            <person name="Dougan E. K."/>
            <person name="Thang M."/>
            <person name="Chan C."/>
        </authorList>
    </citation>
    <scope>NUCLEOTIDE SEQUENCE [LARGE SCALE GENOMIC DNA]</scope>
</reference>
<keyword evidence="2" id="KW-0479">Metal-binding</keyword>
<dbReference type="InterPro" id="IPR005123">
    <property type="entry name" value="Oxoglu/Fe-dep_dioxygenase_dom"/>
</dbReference>
<feature type="compositionally biased region" description="Basic and acidic residues" evidence="10">
    <location>
        <begin position="834"/>
        <end position="859"/>
    </location>
</feature>
<feature type="region of interest" description="Disordered" evidence="10">
    <location>
        <begin position="1605"/>
        <end position="1727"/>
    </location>
</feature>
<keyword evidence="6" id="KW-0560">Oxidoreductase</keyword>
<dbReference type="PROSITE" id="PS51471">
    <property type="entry name" value="FE2OG_OXY"/>
    <property type="match status" value="1"/>
</dbReference>
<evidence type="ECO:0000256" key="7">
    <source>
        <dbReference type="ARBA" id="ARBA00023004"/>
    </source>
</evidence>
<dbReference type="SMART" id="SM00702">
    <property type="entry name" value="P4Hc"/>
    <property type="match status" value="1"/>
</dbReference>
<feature type="compositionally biased region" description="Basic and acidic residues" evidence="10">
    <location>
        <begin position="2167"/>
        <end position="2183"/>
    </location>
</feature>
<feature type="region of interest" description="Disordered" evidence="10">
    <location>
        <begin position="1317"/>
        <end position="1348"/>
    </location>
</feature>
<evidence type="ECO:0000256" key="10">
    <source>
        <dbReference type="SAM" id="MobiDB-lite"/>
    </source>
</evidence>
<keyword evidence="8" id="KW-0325">Glycoprotein</keyword>
<evidence type="ECO:0000313" key="12">
    <source>
        <dbReference type="EMBL" id="CAK9075313.1"/>
    </source>
</evidence>
<feature type="region of interest" description="Disordered" evidence="10">
    <location>
        <begin position="2897"/>
        <end position="2922"/>
    </location>
</feature>
<name>A0ABP0PH11_9DINO</name>
<evidence type="ECO:0000256" key="1">
    <source>
        <dbReference type="ARBA" id="ARBA00001961"/>
    </source>
</evidence>
<evidence type="ECO:0000256" key="5">
    <source>
        <dbReference type="ARBA" id="ARBA00022964"/>
    </source>
</evidence>
<accession>A0ABP0PH11</accession>
<dbReference type="PANTHER" id="PTHR47936:SF1">
    <property type="entry name" value="PENTATRICOPEPTIDE REPEAT-CONTAINING PROTEIN GUN1, CHLOROPLASTIC"/>
    <property type="match status" value="1"/>
</dbReference>
<feature type="compositionally biased region" description="Basic and acidic residues" evidence="10">
    <location>
        <begin position="1698"/>
        <end position="1712"/>
    </location>
</feature>
<feature type="domain" description="Fe2OG dioxygenase" evidence="11">
    <location>
        <begin position="3346"/>
        <end position="3455"/>
    </location>
</feature>
<feature type="compositionally biased region" description="Low complexity" evidence="10">
    <location>
        <begin position="1334"/>
        <end position="1348"/>
    </location>
</feature>
<dbReference type="Gene3D" id="1.25.40.10">
    <property type="entry name" value="Tetratricopeptide repeat domain"/>
    <property type="match status" value="4"/>
</dbReference>
<keyword evidence="5" id="KW-0223">Dioxygenase</keyword>
<evidence type="ECO:0000256" key="9">
    <source>
        <dbReference type="PROSITE-ProRule" id="PRU00708"/>
    </source>
</evidence>
<evidence type="ECO:0000259" key="11">
    <source>
        <dbReference type="PROSITE" id="PS51471"/>
    </source>
</evidence>